<protein>
    <submittedName>
        <fullName evidence="7">Glycosyl hydrolase family 18 protein</fullName>
    </submittedName>
</protein>
<name>A0ABV1BUG0_9FIRM</name>
<keyword evidence="8" id="KW-1185">Reference proteome</keyword>
<dbReference type="RefSeq" id="WP_349153329.1">
    <property type="nucleotide sequence ID" value="NZ_JBBMER010000003.1"/>
</dbReference>
<evidence type="ECO:0000313" key="8">
    <source>
        <dbReference type="Proteomes" id="UP001442364"/>
    </source>
</evidence>
<dbReference type="InterPro" id="IPR001579">
    <property type="entry name" value="Glyco_hydro_18_chit_AS"/>
</dbReference>
<dbReference type="Gene3D" id="3.20.20.80">
    <property type="entry name" value="Glycosidases"/>
    <property type="match status" value="1"/>
</dbReference>
<dbReference type="EMBL" id="JBBMER010000003">
    <property type="protein sequence ID" value="MEQ2379113.1"/>
    <property type="molecule type" value="Genomic_DNA"/>
</dbReference>
<dbReference type="SUPFAM" id="SSF51445">
    <property type="entry name" value="(Trans)glycosidases"/>
    <property type="match status" value="1"/>
</dbReference>
<evidence type="ECO:0000256" key="1">
    <source>
        <dbReference type="ARBA" id="ARBA00022801"/>
    </source>
</evidence>
<evidence type="ECO:0000313" key="7">
    <source>
        <dbReference type="EMBL" id="MEQ2379113.1"/>
    </source>
</evidence>
<dbReference type="SMART" id="SM00287">
    <property type="entry name" value="SH3b"/>
    <property type="match status" value="1"/>
</dbReference>
<dbReference type="InterPro" id="IPR011583">
    <property type="entry name" value="Chitinase_II/V-like_cat"/>
</dbReference>
<dbReference type="PANTHER" id="PTHR46066">
    <property type="entry name" value="CHITINASE DOMAIN-CONTAINING PROTEIN 1 FAMILY MEMBER"/>
    <property type="match status" value="1"/>
</dbReference>
<reference evidence="7 8" key="1">
    <citation type="submission" date="2024-03" db="EMBL/GenBank/DDBJ databases">
        <title>Human intestinal bacterial collection.</title>
        <authorList>
            <person name="Pauvert C."/>
            <person name="Hitch T.C.A."/>
            <person name="Clavel T."/>
        </authorList>
    </citation>
    <scope>NUCLEOTIDE SEQUENCE [LARGE SCALE GENOMIC DNA]</scope>
    <source>
        <strain evidence="7 8">CLA-AA-H255</strain>
    </source>
</reference>
<keyword evidence="2 3" id="KW-0326">Glycosidase</keyword>
<dbReference type="GO" id="GO:0016787">
    <property type="term" value="F:hydrolase activity"/>
    <property type="evidence" value="ECO:0007669"/>
    <property type="project" value="UniProtKB-KW"/>
</dbReference>
<dbReference type="PROSITE" id="PS51781">
    <property type="entry name" value="SH3B"/>
    <property type="match status" value="1"/>
</dbReference>
<accession>A0ABV1BUG0</accession>
<feature type="domain" description="GH18" evidence="6">
    <location>
        <begin position="256"/>
        <end position="564"/>
    </location>
</feature>
<dbReference type="SMART" id="SM00636">
    <property type="entry name" value="Glyco_18"/>
    <property type="match status" value="1"/>
</dbReference>
<keyword evidence="1 3" id="KW-0378">Hydrolase</keyword>
<dbReference type="Gene3D" id="3.10.50.10">
    <property type="match status" value="1"/>
</dbReference>
<evidence type="ECO:0000256" key="3">
    <source>
        <dbReference type="RuleBase" id="RU000489"/>
    </source>
</evidence>
<comment type="caution">
    <text evidence="7">The sequence shown here is derived from an EMBL/GenBank/DDBJ whole genome shotgun (WGS) entry which is preliminary data.</text>
</comment>
<dbReference type="PANTHER" id="PTHR46066:SF2">
    <property type="entry name" value="CHITINASE DOMAIN-CONTAINING PROTEIN 1"/>
    <property type="match status" value="1"/>
</dbReference>
<dbReference type="Gene3D" id="2.30.30.40">
    <property type="entry name" value="SH3 Domains"/>
    <property type="match status" value="1"/>
</dbReference>
<dbReference type="InterPro" id="IPR017853">
    <property type="entry name" value="GH"/>
</dbReference>
<dbReference type="Pfam" id="PF00704">
    <property type="entry name" value="Glyco_hydro_18"/>
    <property type="match status" value="1"/>
</dbReference>
<evidence type="ECO:0000259" key="6">
    <source>
        <dbReference type="PROSITE" id="PS51910"/>
    </source>
</evidence>
<dbReference type="InterPro" id="IPR001223">
    <property type="entry name" value="Glyco_hydro18_cat"/>
</dbReference>
<gene>
    <name evidence="7" type="ORF">WMO14_04345</name>
</gene>
<dbReference type="PROSITE" id="PS51910">
    <property type="entry name" value="GH18_2"/>
    <property type="match status" value="1"/>
</dbReference>
<sequence length="564" mass="63729">MRSRRKHRYRTGLIAVVAVVVLAALAAGTFLVKRYAPSKEWMDGYKYFEVDSNTDKTFVIIDNKSYSDIGVMRDDVLYLPVDFVSDYINVRFYYDKESNAVLYTDDSRTYIYEPDSTGYKDSDGNTYDSEYKIACEIDGTMYIAFQYVADYTNCTYAYGSKPSRLSVNMINGEVSRVTAKNDMYIRYRGGIKSDILEQINKGDSVYYVESYDDWIKVISATGYTGYVKSSDVSEVYTEVPDNTYESQYAGLSISQKVKLGWFQVAGMAGNDNYSQLIGLSNINVIAPTWYSITSENGSMSNYSSASWVNAMHNRGLQVWPLVDDFNKSVDFKALYSSRTARKTMIDTLIKDARAYGYDGINLDLENVKSDYAKDFLQFVRELSVECHKNNIILSTDNYKPEAYNSCYNLKEQSDYVDYAIVMAYDEHYAGSEAGSVASLPFVKEAVEDMTALVPADKVVVGIPFFTRIWSVSQTSTTSSAVGMQAAIDELNKDGQTAIWNDDAGQYVCSYDKNGVTRKIWFEEDKSIEEKLKVVVDNNTAGIAVWKLGLEKASVWNVINQYIND</sequence>
<dbReference type="InterPro" id="IPR003646">
    <property type="entry name" value="SH3-like_bac-type"/>
</dbReference>
<evidence type="ECO:0000259" key="5">
    <source>
        <dbReference type="PROSITE" id="PS51781"/>
    </source>
</evidence>
<evidence type="ECO:0000256" key="4">
    <source>
        <dbReference type="RuleBase" id="RU004453"/>
    </source>
</evidence>
<dbReference type="PROSITE" id="PS01095">
    <property type="entry name" value="GH18_1"/>
    <property type="match status" value="1"/>
</dbReference>
<dbReference type="Pfam" id="PF08239">
    <property type="entry name" value="SH3_3"/>
    <property type="match status" value="1"/>
</dbReference>
<dbReference type="InterPro" id="IPR029070">
    <property type="entry name" value="Chitinase_insertion_sf"/>
</dbReference>
<proteinExistence type="inferred from homology"/>
<feature type="domain" description="SH3b" evidence="5">
    <location>
        <begin position="172"/>
        <end position="236"/>
    </location>
</feature>
<evidence type="ECO:0000256" key="2">
    <source>
        <dbReference type="ARBA" id="ARBA00023295"/>
    </source>
</evidence>
<comment type="similarity">
    <text evidence="4">Belongs to the glycosyl hydrolase 18 family.</text>
</comment>
<organism evidence="7 8">
    <name type="scientific">[Lactobacillus] rogosae</name>
    <dbReference type="NCBI Taxonomy" id="706562"/>
    <lineage>
        <taxon>Bacteria</taxon>
        <taxon>Bacillati</taxon>
        <taxon>Bacillota</taxon>
        <taxon>Clostridia</taxon>
        <taxon>Lachnospirales</taxon>
        <taxon>Lachnospiraceae</taxon>
        <taxon>Lachnospira</taxon>
    </lineage>
</organism>
<dbReference type="Proteomes" id="UP001442364">
    <property type="component" value="Unassembled WGS sequence"/>
</dbReference>